<keyword evidence="2" id="KW-1185">Reference proteome</keyword>
<protein>
    <submittedName>
        <fullName evidence="1">3246_t:CDS:1</fullName>
    </submittedName>
</protein>
<dbReference type="EMBL" id="CAJVPT010015245">
    <property type="protein sequence ID" value="CAG8610237.1"/>
    <property type="molecule type" value="Genomic_DNA"/>
</dbReference>
<comment type="caution">
    <text evidence="1">The sequence shown here is derived from an EMBL/GenBank/DDBJ whole genome shotgun (WGS) entry which is preliminary data.</text>
</comment>
<evidence type="ECO:0000313" key="2">
    <source>
        <dbReference type="Proteomes" id="UP000789525"/>
    </source>
</evidence>
<name>A0ACA9N0I4_9GLOM</name>
<gene>
    <name evidence="1" type="ORF">ACOLOM_LOCUS6990</name>
</gene>
<organism evidence="1 2">
    <name type="scientific">Acaulospora colombiana</name>
    <dbReference type="NCBI Taxonomy" id="27376"/>
    <lineage>
        <taxon>Eukaryota</taxon>
        <taxon>Fungi</taxon>
        <taxon>Fungi incertae sedis</taxon>
        <taxon>Mucoromycota</taxon>
        <taxon>Glomeromycotina</taxon>
        <taxon>Glomeromycetes</taxon>
        <taxon>Diversisporales</taxon>
        <taxon>Acaulosporaceae</taxon>
        <taxon>Acaulospora</taxon>
    </lineage>
</organism>
<accession>A0ACA9N0I4</accession>
<reference evidence="1" key="1">
    <citation type="submission" date="2021-06" db="EMBL/GenBank/DDBJ databases">
        <authorList>
            <person name="Kallberg Y."/>
            <person name="Tangrot J."/>
            <person name="Rosling A."/>
        </authorList>
    </citation>
    <scope>NUCLEOTIDE SEQUENCE</scope>
    <source>
        <strain evidence="1">CL356</strain>
    </source>
</reference>
<sequence>MDVKSVLNMIEIFVLLQKIPVEQRLQNRNLYQGERSMNSKSRIVIKELEQKAPEKARNASTRSFNDIDSTSKEGSQENPLFYSINSLENANGSMVDIERQQFLSKNTSSKFLRTPDISPMNSHESQMLSMHNASTVSLASSRETKKEQFSSETPNSSLSRSRIANFLSENKRDDDNLVPVGSGSRVPSPAVSRKGVRLTIKTDQEEFVKRQDPDESSVRTDNDHQQTVNDNNACADFADLVTPINDIQPKESGPGTSDEKIERMNVTNNKVPNNSINGSLLGNTNHIGENRPINSHDPKSTEIIVPTKLIRKQSDQGNDKLASHFASEENPRGDMRNNSPDLLGANRPFFSYKYSHDTYKLEQESLQSRSLNSKRRDNGDRGGDDRGKSSVSSISTLNEVVPKDQIKTYIAGNHDWSSPGTRKGLGVSNNASGDVALNKVPSKQHSDIIMDVSSKHTAKSYFIPLQENEKSGSDDSTRLHQSVSLQECNNSFVQTDNINSSSLFKQNARPQISSSITLDSRKGSYQLSIKNGIKSPPSEDSKSSHNPRKRIAGLPVTKVDSRKRARTKSSSTPFTKLLKLRRARSIRENDRLTVEGKIKSPHLSEQVMKASRKLANIKYGIRTGQKEIYNQNTFASRHRVRLSPTPSDTASVSSITSDTVSTTTLSCEITSSQVDSSDIYYTSSVSDDEETNDSVGALPNIARHMEGQILKMKIPEWYNQTTWDNQIESDNGEENGRRNEKEMMIMARNMIDEERIAETGDRREKLNAPREHGRTIAKLTKENRESREQYRKSTKQRGYCEETKELHEKCCKRQTDLTRGIKSCGHLANEEIETSSRDAWENFLREHINLLEVNPKKLVEDRELSKTQ</sequence>
<evidence type="ECO:0000313" key="1">
    <source>
        <dbReference type="EMBL" id="CAG8610237.1"/>
    </source>
</evidence>
<proteinExistence type="predicted"/>
<dbReference type="Proteomes" id="UP000789525">
    <property type="component" value="Unassembled WGS sequence"/>
</dbReference>
<feature type="non-terminal residue" evidence="1">
    <location>
        <position position="868"/>
    </location>
</feature>